<name>B8CIE3_SHEPW</name>
<dbReference type="HOGENOM" id="CLU_046092_1_0_6"/>
<reference evidence="5 6" key="1">
    <citation type="journal article" date="2008" name="PLoS ONE">
        <title>Environmental adaptation: genomic analysis of the piezotolerant and psychrotolerant deep-sea iron reducing bacterium Shewanella piezotolerans WP3.</title>
        <authorList>
            <person name="Wang F."/>
            <person name="Wang J."/>
            <person name="Jian H."/>
            <person name="Zhang B."/>
            <person name="Li S."/>
            <person name="Wang F."/>
            <person name="Zeng X."/>
            <person name="Gao L."/>
            <person name="Bartlett D.H."/>
            <person name="Yu J."/>
            <person name="Hu S."/>
            <person name="Xiao X."/>
        </authorList>
    </citation>
    <scope>NUCLEOTIDE SEQUENCE [LARGE SCALE GENOMIC DNA]</scope>
    <source>
        <strain evidence="6">WP3 / JCM 13877</strain>
    </source>
</reference>
<organism evidence="5 6">
    <name type="scientific">Shewanella piezotolerans (strain WP3 / JCM 13877)</name>
    <dbReference type="NCBI Taxonomy" id="225849"/>
    <lineage>
        <taxon>Bacteria</taxon>
        <taxon>Pseudomonadati</taxon>
        <taxon>Pseudomonadota</taxon>
        <taxon>Gammaproteobacteria</taxon>
        <taxon>Alteromonadales</taxon>
        <taxon>Shewanellaceae</taxon>
        <taxon>Shewanella</taxon>
    </lineage>
</organism>
<dbReference type="RefSeq" id="WP_020910800.1">
    <property type="nucleotide sequence ID" value="NC_011566.1"/>
</dbReference>
<dbReference type="GO" id="GO:0019867">
    <property type="term" value="C:outer membrane"/>
    <property type="evidence" value="ECO:0007669"/>
    <property type="project" value="InterPro"/>
</dbReference>
<keyword evidence="3" id="KW-0175">Coiled coil</keyword>
<feature type="domain" description="Bacterial surface antigen (D15)" evidence="4">
    <location>
        <begin position="242"/>
        <end position="429"/>
    </location>
</feature>
<evidence type="ECO:0000259" key="4">
    <source>
        <dbReference type="Pfam" id="PF01103"/>
    </source>
</evidence>
<evidence type="ECO:0000313" key="5">
    <source>
        <dbReference type="EMBL" id="ACJ27419.1"/>
    </source>
</evidence>
<dbReference type="Proteomes" id="UP000000753">
    <property type="component" value="Chromosome"/>
</dbReference>
<keyword evidence="2" id="KW-0472">Membrane</keyword>
<accession>B8CIE3</accession>
<dbReference type="KEGG" id="swp:swp_0596"/>
<sequence length="433" mass="49183">MKKLIFLCLFPTIVGAEVTALNSVEQLPVGDALPFFKTLEQAEQRAQAYKVAIDAIDEKLDDCNVECDALEQKLDNYKKALKDHSTKNGLPLFSILGGPGYMPETGVMLALGALYSFSTNRQEQQLQRSSLTLVAIGNKVESGVGLGLRSKQNLFFDNNAMRLIGKFTMGKQSEYYWGVGYEAGDAVEASDDLLYEYKLLNYEGNLTFLTFNGFYLGPALRLKSYQPDEDTLPQTAIDDPNFQEFKDKPFSLGLGVALEHDSRDFSVNAWSGQFFNFEYIVYSEKIGSDNDYQKLLLDYRYYHSISKGRVLAFYNAFQWSDGDVPYYDMPTVGGQDSLRGVYRGHYRDKNSIENTVEYRHTFKYQNGELTRHGMTVFAGLGSIANEPQQLYENLIYSYGVGYRFELQPRMNVRVDYGRNATESGFYLTFNEAF</sequence>
<feature type="coiled-coil region" evidence="3">
    <location>
        <begin position="39"/>
        <end position="87"/>
    </location>
</feature>
<dbReference type="eggNOG" id="COG4775">
    <property type="taxonomic scope" value="Bacteria"/>
</dbReference>
<comment type="subcellular location">
    <subcellularLocation>
        <location evidence="1">Membrane</location>
    </subcellularLocation>
</comment>
<dbReference type="InterPro" id="IPR000184">
    <property type="entry name" value="Bac_surfAg_D15"/>
</dbReference>
<dbReference type="EMBL" id="CP000472">
    <property type="protein sequence ID" value="ACJ27419.1"/>
    <property type="molecule type" value="Genomic_DNA"/>
</dbReference>
<dbReference type="STRING" id="225849.swp_0596"/>
<evidence type="ECO:0000313" key="6">
    <source>
        <dbReference type="Proteomes" id="UP000000753"/>
    </source>
</evidence>
<gene>
    <name evidence="5" type="ordered locus">swp_0596</name>
</gene>
<dbReference type="Pfam" id="PF01103">
    <property type="entry name" value="Omp85"/>
    <property type="match status" value="1"/>
</dbReference>
<protein>
    <submittedName>
        <fullName evidence="5">Conserved hypothetical exported protein</fullName>
    </submittedName>
</protein>
<dbReference type="OrthoDB" id="9771071at2"/>
<dbReference type="Gene3D" id="2.40.160.50">
    <property type="entry name" value="membrane protein fhac: a member of the omp85/tpsb transporter family"/>
    <property type="match status" value="1"/>
</dbReference>
<evidence type="ECO:0000256" key="3">
    <source>
        <dbReference type="SAM" id="Coils"/>
    </source>
</evidence>
<proteinExistence type="predicted"/>
<keyword evidence="6" id="KW-1185">Reference proteome</keyword>
<dbReference type="AlphaFoldDB" id="B8CIE3"/>
<evidence type="ECO:0000256" key="2">
    <source>
        <dbReference type="ARBA" id="ARBA00023136"/>
    </source>
</evidence>
<evidence type="ECO:0000256" key="1">
    <source>
        <dbReference type="ARBA" id="ARBA00004370"/>
    </source>
</evidence>